<dbReference type="EC" id="3.1.-.-" evidence="13"/>
<evidence type="ECO:0000256" key="9">
    <source>
        <dbReference type="ARBA" id="ARBA00023204"/>
    </source>
</evidence>
<dbReference type="GO" id="GO:0000724">
    <property type="term" value="P:double-strand break repair via homologous recombination"/>
    <property type="evidence" value="ECO:0007669"/>
    <property type="project" value="UniProtKB-UniRule"/>
</dbReference>
<dbReference type="HAMAP" id="MF_01451">
    <property type="entry name" value="AddA"/>
    <property type="match status" value="1"/>
</dbReference>
<dbReference type="Pfam" id="PF00580">
    <property type="entry name" value="UvrD-helicase"/>
    <property type="match status" value="1"/>
</dbReference>
<dbReference type="GO" id="GO:0005524">
    <property type="term" value="F:ATP binding"/>
    <property type="evidence" value="ECO:0007669"/>
    <property type="project" value="UniProtKB-UniRule"/>
</dbReference>
<proteinExistence type="inferred from homology"/>
<dbReference type="Gene3D" id="6.10.250.2380">
    <property type="match status" value="1"/>
</dbReference>
<keyword evidence="10 13" id="KW-0413">Isomerase</keyword>
<keyword evidence="4 13" id="KW-0378">Hydrolase</keyword>
<dbReference type="Pfam" id="PF13361">
    <property type="entry name" value="UvrD_C"/>
    <property type="match status" value="1"/>
</dbReference>
<comment type="similarity">
    <text evidence="13">Belongs to the helicase family. AddA subfamily.</text>
</comment>
<feature type="domain" description="UvrD-like helicase C-terminal" evidence="17">
    <location>
        <begin position="613"/>
        <end position="909"/>
    </location>
</feature>
<dbReference type="EMBL" id="JACJVR010000128">
    <property type="protein sequence ID" value="MBB6695491.1"/>
    <property type="molecule type" value="Genomic_DNA"/>
</dbReference>
<keyword evidence="8 13" id="KW-0238">DNA-binding</keyword>
<name>A0A841UC13_9BACL</name>
<feature type="compositionally biased region" description="Low complexity" evidence="15">
    <location>
        <begin position="612"/>
        <end position="633"/>
    </location>
</feature>
<evidence type="ECO:0000256" key="1">
    <source>
        <dbReference type="ARBA" id="ARBA00022722"/>
    </source>
</evidence>
<dbReference type="EC" id="5.6.2.4" evidence="13"/>
<keyword evidence="5 13" id="KW-0347">Helicase</keyword>
<keyword evidence="2 13" id="KW-0547">Nucleotide-binding</keyword>
<gene>
    <name evidence="13" type="primary">addA</name>
    <name evidence="18" type="ORF">H7B90_29265</name>
</gene>
<evidence type="ECO:0000259" key="16">
    <source>
        <dbReference type="PROSITE" id="PS51198"/>
    </source>
</evidence>
<comment type="catalytic activity">
    <reaction evidence="11 13">
        <text>Couples ATP hydrolysis with the unwinding of duplex DNA by translocating in the 3'-5' direction.</text>
        <dbReference type="EC" id="5.6.2.4"/>
    </reaction>
</comment>
<feature type="compositionally biased region" description="Gly residues" evidence="15">
    <location>
        <begin position="496"/>
        <end position="514"/>
    </location>
</feature>
<dbReference type="GO" id="GO:0005829">
    <property type="term" value="C:cytosol"/>
    <property type="evidence" value="ECO:0007669"/>
    <property type="project" value="TreeGrafter"/>
</dbReference>
<protein>
    <recommendedName>
        <fullName evidence="13">ATP-dependent helicase/nuclease subunit A</fullName>
        <ecNumber evidence="13">3.1.-.-</ecNumber>
        <ecNumber evidence="13">5.6.2.4</ecNumber>
    </recommendedName>
    <alternativeName>
        <fullName evidence="13">ATP-dependent helicase/nuclease AddA</fullName>
    </alternativeName>
    <alternativeName>
        <fullName evidence="13">DNA 3'-5' helicase AddA</fullName>
    </alternativeName>
</protein>
<evidence type="ECO:0000256" key="11">
    <source>
        <dbReference type="ARBA" id="ARBA00034617"/>
    </source>
</evidence>
<dbReference type="Proteomes" id="UP000553776">
    <property type="component" value="Unassembled WGS sequence"/>
</dbReference>
<evidence type="ECO:0000256" key="6">
    <source>
        <dbReference type="ARBA" id="ARBA00022839"/>
    </source>
</evidence>
<evidence type="ECO:0000256" key="15">
    <source>
        <dbReference type="SAM" id="MobiDB-lite"/>
    </source>
</evidence>
<evidence type="ECO:0000259" key="17">
    <source>
        <dbReference type="PROSITE" id="PS51217"/>
    </source>
</evidence>
<dbReference type="InterPro" id="IPR000212">
    <property type="entry name" value="DNA_helicase_UvrD/REP"/>
</dbReference>
<dbReference type="Gene3D" id="3.40.50.300">
    <property type="entry name" value="P-loop containing nucleotide triphosphate hydrolases"/>
    <property type="match status" value="3"/>
</dbReference>
<feature type="region of interest" description="Disordered" evidence="15">
    <location>
        <begin position="483"/>
        <end position="525"/>
    </location>
</feature>
<dbReference type="InterPro" id="IPR014017">
    <property type="entry name" value="DNA_helicase_UvrD-like_C"/>
</dbReference>
<dbReference type="PANTHER" id="PTHR11070:SF48">
    <property type="entry name" value="ATP-DEPENDENT HELICASE_NUCLEASE SUBUNIT A"/>
    <property type="match status" value="1"/>
</dbReference>
<dbReference type="PROSITE" id="PS51198">
    <property type="entry name" value="UVRD_HELICASE_ATP_BIND"/>
    <property type="match status" value="1"/>
</dbReference>
<sequence>MTARSGLEATYLKPAGSRWTDEQWAAIAADGSNILVAAAAGSGKTAVLVERIISRVADEERPLDVDALLVATFTKAAAAEMKERIRVALEDALEKKPDSAHLRRQLALLPRASITTLHSFCMEVIEKYSTLIGLDPGFRIANETEAELLRMDTLDAVFEERYEREGESGQLARLADLFGGERSDEPLHKLVLELHEFARSHPWPEWWLSETASRFRVADAAELAKSEWADSMRRDVTQSLEGVLQLLRTGLAIAEGPGGPAPYASTLADDLGAVSSLLAAVRGESWETWSAAFAACSFGRLKPCRGDDYDPALQERVKGLRDEAKKAVTKLGEEWFVRTPEQFADELRSLAPDIAALAEVAIEFGERYEAAKREKGLLDFGDLEHYALRILRSEDSTPERSEPSAAALDYRRRFAEILLDEYQDTNEVQEAIVSLIAKPEPGNVFMVGDVKQSIYRFRLAEPGLFLAKYKAYDVWTARREEASSGGESLPKVDGSTVGGGSPGVGGSIRGGGSPDGQASNGQAPSGLRIDLARNFRSRPRVVDAVNHVFRLIMRESVGEMDYDRRAELIYGEGYPPEESVGVGAPRPGQGPGRPSSHSVEMILLQAGGAAGAGSEADASAGEEAAQSAAQASDGAEESGAGGAEEELETVQLEARCIAAEIKRLMGTDGSGGEPFAVYDGRTKLYRPLAYRDIVILLRAATSLAPAVLEELKGAGIPAYADLATGYFAATEVDVMLSLLQLIDNPDQDIPLAGVLRSPLVGLTAEELARIRLHGRKVSYWGAVRAAAASAAEEDADLAARLRGFAASLEAWRGIARREPLGELLGTLYRETGYYDFVGGLPGGAQRQANLRALVDRARQFERSAGSRGLFRFLRFLGRMKDTGADLGAARALGEQEDVVRVVSIHKSKGLEFPVVFVAGLGRSFNKQDLNGLFLKHKKLGFGPKLVDPETRVAYPTLPQLAIRRRLKAEMLAEEMRVLYVALTRPKEKLILVGTTKNAEKELAKWQELAEASRDGLPDYAVSAANRYLDWLGPAATLACRGWELPASGGSAASGSPSPSLEVASASDFAARSMPSWMTPGALWTCRVVPGSAYTKSASEDDAAAGIEGEEPLWNLALALKPVPVPETEAGKRAYEALSWIDPHAAAARLAAKTSITALKRQLAEAGRETASAGLSQIGETGGGAVIEEPWDEDSRFDAGGKEELPDTAALTYRLRRPKFLSAKKLTPAERGTAVHLVMQHLPLVPGTDADAVEELLDRLVERRILTTEQRRAVQADSIAAFCRTPLFERMCRASKTWREVPFSYGLPARSVYPGLDAGAADEPVLIQGVIDCLFPEDDGLVLVDYKTDRVLGDAWEAAAEKHRFQIERYAEAIGGILGRKVKEGYVYFVDGGRSVRLL</sequence>
<evidence type="ECO:0000256" key="10">
    <source>
        <dbReference type="ARBA" id="ARBA00023235"/>
    </source>
</evidence>
<evidence type="ECO:0000256" key="8">
    <source>
        <dbReference type="ARBA" id="ARBA00023125"/>
    </source>
</evidence>
<dbReference type="InterPro" id="IPR014152">
    <property type="entry name" value="AddA"/>
</dbReference>
<feature type="domain" description="UvrD-like helicase ATP-binding" evidence="16">
    <location>
        <begin position="17"/>
        <end position="538"/>
    </location>
</feature>
<keyword evidence="6 13" id="KW-0269">Exonuclease</keyword>
<dbReference type="PROSITE" id="PS51217">
    <property type="entry name" value="UVRD_HELICASE_CTER"/>
    <property type="match status" value="1"/>
</dbReference>
<dbReference type="InterPro" id="IPR014016">
    <property type="entry name" value="UvrD-like_ATP-bd"/>
</dbReference>
<evidence type="ECO:0000256" key="3">
    <source>
        <dbReference type="ARBA" id="ARBA00022763"/>
    </source>
</evidence>
<dbReference type="InterPro" id="IPR011604">
    <property type="entry name" value="PDDEXK-like_dom_sf"/>
</dbReference>
<dbReference type="FunFam" id="3.40.50.300:FF:001236">
    <property type="entry name" value="ATP-dependent helicase/nuclease subunit A"/>
    <property type="match status" value="1"/>
</dbReference>
<accession>A0A841UC13</accession>
<evidence type="ECO:0000256" key="2">
    <source>
        <dbReference type="ARBA" id="ARBA00022741"/>
    </source>
</evidence>
<dbReference type="Pfam" id="PF12705">
    <property type="entry name" value="PDDEXK_1"/>
    <property type="match status" value="1"/>
</dbReference>
<evidence type="ECO:0000256" key="4">
    <source>
        <dbReference type="ARBA" id="ARBA00022801"/>
    </source>
</evidence>
<dbReference type="InterPro" id="IPR027417">
    <property type="entry name" value="P-loop_NTPase"/>
</dbReference>
<keyword evidence="1 13" id="KW-0540">Nuclease</keyword>
<keyword evidence="3 13" id="KW-0227">DNA damage</keyword>
<feature type="region of interest" description="Disordered" evidence="15">
    <location>
        <begin position="573"/>
        <end position="596"/>
    </location>
</feature>
<dbReference type="InterPro" id="IPR038726">
    <property type="entry name" value="PDDEXK_AddAB-type"/>
</dbReference>
<dbReference type="GO" id="GO:0043138">
    <property type="term" value="F:3'-5' DNA helicase activity"/>
    <property type="evidence" value="ECO:0007669"/>
    <property type="project" value="UniProtKB-UniRule"/>
</dbReference>
<comment type="subunit">
    <text evidence="13">Heterodimer of AddA and AddB/RexB.</text>
</comment>
<dbReference type="GO" id="GO:0008408">
    <property type="term" value="F:3'-5' exonuclease activity"/>
    <property type="evidence" value="ECO:0007669"/>
    <property type="project" value="UniProtKB-UniRule"/>
</dbReference>
<dbReference type="Gene3D" id="3.90.320.10">
    <property type="match status" value="1"/>
</dbReference>
<evidence type="ECO:0000256" key="14">
    <source>
        <dbReference type="PROSITE-ProRule" id="PRU00560"/>
    </source>
</evidence>
<comment type="function">
    <text evidence="13">The heterodimer acts as both an ATP-dependent DNA helicase and an ATP-dependent, dual-direction single-stranded exonuclease. Recognizes the chi site generating a DNA molecule suitable for the initiation of homologous recombination. The AddA nuclease domain is required for chi fragment generation; this subunit has the helicase and 3' -&gt; 5' nuclease activities.</text>
</comment>
<comment type="cofactor">
    <cofactor evidence="13">
        <name>Mg(2+)</name>
        <dbReference type="ChEBI" id="CHEBI:18420"/>
    </cofactor>
</comment>
<organism evidence="18 19">
    <name type="scientific">Cohnella xylanilytica</name>
    <dbReference type="NCBI Taxonomy" id="557555"/>
    <lineage>
        <taxon>Bacteria</taxon>
        <taxon>Bacillati</taxon>
        <taxon>Bacillota</taxon>
        <taxon>Bacilli</taxon>
        <taxon>Bacillales</taxon>
        <taxon>Paenibacillaceae</taxon>
        <taxon>Cohnella</taxon>
    </lineage>
</organism>
<keyword evidence="19" id="KW-1185">Reference proteome</keyword>
<comment type="caution">
    <text evidence="18">The sequence shown here is derived from an EMBL/GenBank/DDBJ whole genome shotgun (WGS) entry which is preliminary data.</text>
</comment>
<dbReference type="GO" id="GO:0003690">
    <property type="term" value="F:double-stranded DNA binding"/>
    <property type="evidence" value="ECO:0007669"/>
    <property type="project" value="UniProtKB-UniRule"/>
</dbReference>
<evidence type="ECO:0000313" key="18">
    <source>
        <dbReference type="EMBL" id="MBB6695491.1"/>
    </source>
</evidence>
<evidence type="ECO:0000256" key="5">
    <source>
        <dbReference type="ARBA" id="ARBA00022806"/>
    </source>
</evidence>
<dbReference type="InterPro" id="IPR011335">
    <property type="entry name" value="Restrct_endonuc-II-like"/>
</dbReference>
<feature type="region of interest" description="Disordered" evidence="15">
    <location>
        <begin position="612"/>
        <end position="646"/>
    </location>
</feature>
<dbReference type="PANTHER" id="PTHR11070">
    <property type="entry name" value="UVRD / RECB / PCRA DNA HELICASE FAMILY MEMBER"/>
    <property type="match status" value="1"/>
</dbReference>
<dbReference type="SUPFAM" id="SSF52540">
    <property type="entry name" value="P-loop containing nucleoside triphosphate hydrolases"/>
    <property type="match status" value="1"/>
</dbReference>
<evidence type="ECO:0000256" key="12">
    <source>
        <dbReference type="ARBA" id="ARBA00048988"/>
    </source>
</evidence>
<evidence type="ECO:0000313" key="19">
    <source>
        <dbReference type="Proteomes" id="UP000553776"/>
    </source>
</evidence>
<keyword evidence="7 13" id="KW-0067">ATP-binding</keyword>
<reference evidence="18 19" key="1">
    <citation type="submission" date="2020-08" db="EMBL/GenBank/DDBJ databases">
        <title>Cohnella phylogeny.</title>
        <authorList>
            <person name="Dunlap C."/>
        </authorList>
    </citation>
    <scope>NUCLEOTIDE SEQUENCE [LARGE SCALE GENOMIC DNA]</scope>
    <source>
        <strain evidence="18 19">DSM 25239</strain>
    </source>
</reference>
<feature type="binding site" evidence="14">
    <location>
        <begin position="38"/>
        <end position="45"/>
    </location>
    <ligand>
        <name>ATP</name>
        <dbReference type="ChEBI" id="CHEBI:30616"/>
    </ligand>
</feature>
<keyword evidence="9 13" id="KW-0234">DNA repair</keyword>
<dbReference type="RefSeq" id="WP_185139438.1">
    <property type="nucleotide sequence ID" value="NZ_JACJVR010000128.1"/>
</dbReference>
<evidence type="ECO:0000256" key="13">
    <source>
        <dbReference type="HAMAP-Rule" id="MF_01451"/>
    </source>
</evidence>
<dbReference type="GO" id="GO:0033202">
    <property type="term" value="C:DNA helicase complex"/>
    <property type="evidence" value="ECO:0007669"/>
    <property type="project" value="TreeGrafter"/>
</dbReference>
<comment type="catalytic activity">
    <reaction evidence="12 13">
        <text>ATP + H2O = ADP + phosphate + H(+)</text>
        <dbReference type="Rhea" id="RHEA:13065"/>
        <dbReference type="ChEBI" id="CHEBI:15377"/>
        <dbReference type="ChEBI" id="CHEBI:15378"/>
        <dbReference type="ChEBI" id="CHEBI:30616"/>
        <dbReference type="ChEBI" id="CHEBI:43474"/>
        <dbReference type="ChEBI" id="CHEBI:456216"/>
        <dbReference type="EC" id="5.6.2.4"/>
    </reaction>
</comment>
<evidence type="ECO:0000256" key="7">
    <source>
        <dbReference type="ARBA" id="ARBA00022840"/>
    </source>
</evidence>
<dbReference type="SUPFAM" id="SSF52980">
    <property type="entry name" value="Restriction endonuclease-like"/>
    <property type="match status" value="1"/>
</dbReference>